<dbReference type="EMBL" id="CP001751">
    <property type="protein sequence ID" value="ADE39258.1"/>
    <property type="molecule type" value="Genomic_DNA"/>
</dbReference>
<evidence type="ECO:0000313" key="2">
    <source>
        <dbReference type="Proteomes" id="UP000007460"/>
    </source>
</evidence>
<name>D5BSL1_PUNMI</name>
<proteinExistence type="predicted"/>
<reference evidence="1 2" key="1">
    <citation type="journal article" date="2010" name="J. Bacteriol.">
        <title>Complete genome sequence of "Candidatus Puniceispirillum marinum" IMCC1322, a representative of the SAR116 clade in the Alphaproteobacteria.</title>
        <authorList>
            <person name="Oh H.M."/>
            <person name="Kwon K.K."/>
            <person name="Kang I."/>
            <person name="Kang S.G."/>
            <person name="Lee J.H."/>
            <person name="Kim S.J."/>
            <person name="Cho J.C."/>
        </authorList>
    </citation>
    <scope>NUCLEOTIDE SEQUENCE [LARGE SCALE GENOMIC DNA]</scope>
    <source>
        <strain evidence="1 2">IMCC1322</strain>
    </source>
</reference>
<dbReference type="Proteomes" id="UP000007460">
    <property type="component" value="Chromosome"/>
</dbReference>
<gene>
    <name evidence="1" type="ordered locus">SAR116_1015</name>
</gene>
<dbReference type="KEGG" id="apb:SAR116_1015"/>
<sequence length="118" mass="13745">MSNNESNKELEDLAGWLIHEMSEAIDNTINAKYMEMDTDEDDEEFETGLDDDEFEQFKEDLAESISMDAIVSSDTFGTVELVKAALSYFEKENRTDEWHYEVLENALEKAIKWDEENE</sequence>
<dbReference type="STRING" id="488538.SAR116_1015"/>
<dbReference type="HOGENOM" id="CLU_2071161_0_0_5"/>
<keyword evidence="2" id="KW-1185">Reference proteome</keyword>
<organism evidence="1 2">
    <name type="scientific">Puniceispirillum marinum (strain IMCC1322)</name>
    <dbReference type="NCBI Taxonomy" id="488538"/>
    <lineage>
        <taxon>Bacteria</taxon>
        <taxon>Pseudomonadati</taxon>
        <taxon>Pseudomonadota</taxon>
        <taxon>Alphaproteobacteria</taxon>
        <taxon>Candidatus Puniceispirillales</taxon>
        <taxon>Candidatus Puniceispirillaceae</taxon>
        <taxon>Candidatus Puniceispirillum</taxon>
    </lineage>
</organism>
<dbReference type="RefSeq" id="WP_013045887.1">
    <property type="nucleotide sequence ID" value="NC_014010.1"/>
</dbReference>
<accession>D5BSL1</accession>
<protein>
    <submittedName>
        <fullName evidence="1">Uncharacterized protein</fullName>
    </submittedName>
</protein>
<evidence type="ECO:0000313" key="1">
    <source>
        <dbReference type="EMBL" id="ADE39258.1"/>
    </source>
</evidence>
<dbReference type="AlphaFoldDB" id="D5BSL1"/>